<dbReference type="Pfam" id="PF02866">
    <property type="entry name" value="Ldh_1_C"/>
    <property type="match status" value="1"/>
</dbReference>
<evidence type="ECO:0000256" key="2">
    <source>
        <dbReference type="ARBA" id="ARBA00023002"/>
    </source>
</evidence>
<gene>
    <name evidence="9" type="ORF">SAMN05445850_4123</name>
</gene>
<dbReference type="PANTHER" id="PTHR43128:SF16">
    <property type="entry name" value="L-LACTATE DEHYDROGENASE"/>
    <property type="match status" value="1"/>
</dbReference>
<evidence type="ECO:0000256" key="5">
    <source>
        <dbReference type="PIRSR" id="PIRSR000102-3"/>
    </source>
</evidence>
<comment type="function">
    <text evidence="1">Catalyzes the reversible oxidation of malate to oxaloacetate.</text>
</comment>
<comment type="similarity">
    <text evidence="6">Belongs to the LDH/MDH superfamily.</text>
</comment>
<dbReference type="PIRSF" id="PIRSF000102">
    <property type="entry name" value="Lac_mal_DH"/>
    <property type="match status" value="1"/>
</dbReference>
<evidence type="ECO:0000259" key="7">
    <source>
        <dbReference type="Pfam" id="PF00056"/>
    </source>
</evidence>
<dbReference type="RefSeq" id="WP_090806422.1">
    <property type="nucleotide sequence ID" value="NZ_FNKX01000002.1"/>
</dbReference>
<dbReference type="Proteomes" id="UP000199365">
    <property type="component" value="Unassembled WGS sequence"/>
</dbReference>
<evidence type="ECO:0000256" key="4">
    <source>
        <dbReference type="PIRSR" id="PIRSR000102-1"/>
    </source>
</evidence>
<evidence type="ECO:0000313" key="10">
    <source>
        <dbReference type="Proteomes" id="UP000199365"/>
    </source>
</evidence>
<feature type="binding site" evidence="5">
    <location>
        <begin position="10"/>
        <end position="15"/>
    </location>
    <ligand>
        <name>NAD(+)</name>
        <dbReference type="ChEBI" id="CHEBI:57540"/>
    </ligand>
</feature>
<reference evidence="10" key="1">
    <citation type="submission" date="2016-10" db="EMBL/GenBank/DDBJ databases">
        <authorList>
            <person name="Varghese N."/>
            <person name="Submissions S."/>
        </authorList>
    </citation>
    <scope>NUCLEOTIDE SEQUENCE [LARGE SCALE GENOMIC DNA]</scope>
    <source>
        <strain evidence="10">DUS833</strain>
    </source>
</reference>
<dbReference type="InterPro" id="IPR022383">
    <property type="entry name" value="Lactate/malate_DH_C"/>
</dbReference>
<name>A0A1H1J3Q4_9BURK</name>
<proteinExistence type="inferred from homology"/>
<feature type="binding site" evidence="5">
    <location>
        <position position="95"/>
    </location>
    <ligand>
        <name>NAD(+)</name>
        <dbReference type="ChEBI" id="CHEBI:57540"/>
    </ligand>
</feature>
<dbReference type="InterPro" id="IPR001236">
    <property type="entry name" value="Lactate/malate_DH_N"/>
</dbReference>
<organism evidence="9 10">
    <name type="scientific">Paraburkholderia tuberum</name>
    <dbReference type="NCBI Taxonomy" id="157910"/>
    <lineage>
        <taxon>Bacteria</taxon>
        <taxon>Pseudomonadati</taxon>
        <taxon>Pseudomonadota</taxon>
        <taxon>Betaproteobacteria</taxon>
        <taxon>Burkholderiales</taxon>
        <taxon>Burkholderiaceae</taxon>
        <taxon>Paraburkholderia</taxon>
    </lineage>
</organism>
<dbReference type="STRING" id="157910.SAMN05445850_4123"/>
<dbReference type="Gene3D" id="3.90.110.10">
    <property type="entry name" value="Lactate dehydrogenase/glycoside hydrolase, family 4, C-terminal"/>
    <property type="match status" value="1"/>
</dbReference>
<feature type="domain" description="Lactate/malate dehydrogenase C-terminal" evidence="8">
    <location>
        <begin position="145"/>
        <end position="312"/>
    </location>
</feature>
<accession>A0A1H1J3Q4</accession>
<evidence type="ECO:0000313" key="9">
    <source>
        <dbReference type="EMBL" id="SDR44595.1"/>
    </source>
</evidence>
<dbReference type="InterPro" id="IPR036291">
    <property type="entry name" value="NAD(P)-bd_dom_sf"/>
</dbReference>
<dbReference type="InterPro" id="IPR001557">
    <property type="entry name" value="L-lactate/malate_DH"/>
</dbReference>
<dbReference type="Gene3D" id="3.40.50.720">
    <property type="entry name" value="NAD(P)-binding Rossmann-like Domain"/>
    <property type="match status" value="1"/>
</dbReference>
<keyword evidence="3 5" id="KW-0520">NAD</keyword>
<keyword evidence="10" id="KW-1185">Reference proteome</keyword>
<dbReference type="EMBL" id="FNKX01000002">
    <property type="protein sequence ID" value="SDR44595.1"/>
    <property type="molecule type" value="Genomic_DNA"/>
</dbReference>
<dbReference type="PRINTS" id="PR00086">
    <property type="entry name" value="LLDHDRGNASE"/>
</dbReference>
<dbReference type="AlphaFoldDB" id="A0A1H1J3Q4"/>
<dbReference type="GO" id="GO:0004459">
    <property type="term" value="F:L-lactate dehydrogenase (NAD+) activity"/>
    <property type="evidence" value="ECO:0007669"/>
    <property type="project" value="TreeGrafter"/>
</dbReference>
<dbReference type="SUPFAM" id="SSF51735">
    <property type="entry name" value="NAD(P)-binding Rossmann-fold domains"/>
    <property type="match status" value="1"/>
</dbReference>
<sequence length="315" mass="33235">MRQAKIVIVGAGLVGGSAALFVALAIPSAKVVIIDVARVRAEGQVLDLAHAAAFWGHSRFRAGDYEDARDADIVVITAGAGVKPGETRLHLARTNADIATEIVGRIAPLAPDAIYLIATNPCDVLTGAVYDQLRCERERVISTGTSLDTGRLRSLLSERLGVVASAIHAYVLGEHGESAVIQWSAATVCGMPLETFLTRNGKELGPASRDLILRSVHEAAKLIKEGKGATHYGIASAIGRICEAIVHDTDLILTVGIVQPEVEGVPDVCVSLPMVVNGAGARLIAYPELDPIERETLLGSARIVKDATESVLHVR</sequence>
<feature type="domain" description="Lactate/malate dehydrogenase N-terminal" evidence="7">
    <location>
        <begin position="5"/>
        <end position="141"/>
    </location>
</feature>
<keyword evidence="2 6" id="KW-0560">Oxidoreductase</keyword>
<evidence type="ECO:0000259" key="8">
    <source>
        <dbReference type="Pfam" id="PF02866"/>
    </source>
</evidence>
<dbReference type="InterPro" id="IPR015955">
    <property type="entry name" value="Lactate_DH/Glyco_Ohase_4_C"/>
</dbReference>
<feature type="active site" description="Proton acceptor" evidence="4">
    <location>
        <position position="175"/>
    </location>
</feature>
<evidence type="ECO:0000256" key="3">
    <source>
        <dbReference type="ARBA" id="ARBA00023027"/>
    </source>
</evidence>
<dbReference type="Pfam" id="PF00056">
    <property type="entry name" value="Ldh_1_N"/>
    <property type="match status" value="1"/>
</dbReference>
<dbReference type="SUPFAM" id="SSF56327">
    <property type="entry name" value="LDH C-terminal domain-like"/>
    <property type="match status" value="1"/>
</dbReference>
<dbReference type="GO" id="GO:0006089">
    <property type="term" value="P:lactate metabolic process"/>
    <property type="evidence" value="ECO:0007669"/>
    <property type="project" value="TreeGrafter"/>
</dbReference>
<dbReference type="PANTHER" id="PTHR43128">
    <property type="entry name" value="L-2-HYDROXYCARBOXYLATE DEHYDROGENASE (NAD(P)(+))"/>
    <property type="match status" value="1"/>
</dbReference>
<evidence type="ECO:0000256" key="1">
    <source>
        <dbReference type="ARBA" id="ARBA00003966"/>
    </source>
</evidence>
<evidence type="ECO:0000256" key="6">
    <source>
        <dbReference type="RuleBase" id="RU003369"/>
    </source>
</evidence>
<protein>
    <submittedName>
        <fullName evidence="9">L-lactate dehydrogenase</fullName>
    </submittedName>
</protein>
<feature type="binding site" evidence="5">
    <location>
        <position position="35"/>
    </location>
    <ligand>
        <name>NAD(+)</name>
        <dbReference type="ChEBI" id="CHEBI:57540"/>
    </ligand>
</feature>